<dbReference type="Pfam" id="PF03466">
    <property type="entry name" value="LysR_substrate"/>
    <property type="match status" value="1"/>
</dbReference>
<accession>A0A2U3BAS5</accession>
<dbReference type="InterPro" id="IPR036390">
    <property type="entry name" value="WH_DNA-bd_sf"/>
</dbReference>
<feature type="domain" description="HTH lysR-type" evidence="5">
    <location>
        <begin position="5"/>
        <end position="62"/>
    </location>
</feature>
<evidence type="ECO:0000313" key="6">
    <source>
        <dbReference type="EMBL" id="PWI33825.1"/>
    </source>
</evidence>
<evidence type="ECO:0000256" key="4">
    <source>
        <dbReference type="ARBA" id="ARBA00023163"/>
    </source>
</evidence>
<dbReference type="InterPro" id="IPR000847">
    <property type="entry name" value="LysR_HTH_N"/>
</dbReference>
<dbReference type="AlphaFoldDB" id="A0A2U3BAS5"/>
<dbReference type="Proteomes" id="UP000245362">
    <property type="component" value="Unassembled WGS sequence"/>
</dbReference>
<keyword evidence="3" id="KW-0238">DNA-binding</keyword>
<dbReference type="GO" id="GO:0003700">
    <property type="term" value="F:DNA-binding transcription factor activity"/>
    <property type="evidence" value="ECO:0007669"/>
    <property type="project" value="InterPro"/>
</dbReference>
<comment type="caution">
    <text evidence="6">The sequence shown here is derived from an EMBL/GenBank/DDBJ whole genome shotgun (WGS) entry which is preliminary data.</text>
</comment>
<sequence>MINNIDQLWLRSFHCVYECNSFKKAADHLNLPTSNVSRHVALLEEKLSTRLLERTTRRITPTQAGEQLYKSTSILLTALNEALEVVSQNAQTIEGHLKILVPDIPVISDAIVSFCTRHPSVSLSCETSLGQKEELLDGFDLILRFSRGKLGDSGWVAQELFRLPSVVVASGGFLKKHGRPYRLDELSQIPCISTQTALNAEPWVFKSSQYPIFHQSVKSAYKVDSGHMARSAAIAGLGLAILPLDSCRKALETGQLEIVELEAEPEDLVLQAFYAGRKHLPRRVWCFIEHLKTYIKCLSN</sequence>
<evidence type="ECO:0000256" key="2">
    <source>
        <dbReference type="ARBA" id="ARBA00023015"/>
    </source>
</evidence>
<name>A0A2U3BAS5_9VIBR</name>
<organism evidence="6 7">
    <name type="scientific">Vibrio albus</name>
    <dbReference type="NCBI Taxonomy" id="2200953"/>
    <lineage>
        <taxon>Bacteria</taxon>
        <taxon>Pseudomonadati</taxon>
        <taxon>Pseudomonadota</taxon>
        <taxon>Gammaproteobacteria</taxon>
        <taxon>Vibrionales</taxon>
        <taxon>Vibrionaceae</taxon>
        <taxon>Vibrio</taxon>
    </lineage>
</organism>
<dbReference type="InterPro" id="IPR005119">
    <property type="entry name" value="LysR_subst-bd"/>
</dbReference>
<dbReference type="Gene3D" id="3.40.190.290">
    <property type="match status" value="1"/>
</dbReference>
<dbReference type="PROSITE" id="PS50931">
    <property type="entry name" value="HTH_LYSR"/>
    <property type="match status" value="1"/>
</dbReference>
<reference evidence="6 7" key="1">
    <citation type="submission" date="2018-05" db="EMBL/GenBank/DDBJ databases">
        <title>Vibrio limimaris sp. nov., isolated from marine sediment.</title>
        <authorList>
            <person name="Li C.-M."/>
        </authorList>
    </citation>
    <scope>NUCLEOTIDE SEQUENCE [LARGE SCALE GENOMIC DNA]</scope>
    <source>
        <strain evidence="6 7">E4404</strain>
    </source>
</reference>
<dbReference type="FunFam" id="1.10.10.10:FF:000001">
    <property type="entry name" value="LysR family transcriptional regulator"/>
    <property type="match status" value="1"/>
</dbReference>
<keyword evidence="4" id="KW-0804">Transcription</keyword>
<dbReference type="InterPro" id="IPR058163">
    <property type="entry name" value="LysR-type_TF_proteobact-type"/>
</dbReference>
<dbReference type="InterPro" id="IPR036388">
    <property type="entry name" value="WH-like_DNA-bd_sf"/>
</dbReference>
<gene>
    <name evidence="6" type="ORF">DI392_06375</name>
</gene>
<evidence type="ECO:0000313" key="7">
    <source>
        <dbReference type="Proteomes" id="UP000245362"/>
    </source>
</evidence>
<dbReference type="GO" id="GO:0043565">
    <property type="term" value="F:sequence-specific DNA binding"/>
    <property type="evidence" value="ECO:0007669"/>
    <property type="project" value="TreeGrafter"/>
</dbReference>
<dbReference type="PANTHER" id="PTHR30537">
    <property type="entry name" value="HTH-TYPE TRANSCRIPTIONAL REGULATOR"/>
    <property type="match status" value="1"/>
</dbReference>
<evidence type="ECO:0000256" key="3">
    <source>
        <dbReference type="ARBA" id="ARBA00023125"/>
    </source>
</evidence>
<dbReference type="OrthoDB" id="6565067at2"/>
<evidence type="ECO:0000259" key="5">
    <source>
        <dbReference type="PROSITE" id="PS50931"/>
    </source>
</evidence>
<keyword evidence="2" id="KW-0805">Transcription regulation</keyword>
<keyword evidence="7" id="KW-1185">Reference proteome</keyword>
<dbReference type="GO" id="GO:0006351">
    <property type="term" value="P:DNA-templated transcription"/>
    <property type="evidence" value="ECO:0007669"/>
    <property type="project" value="TreeGrafter"/>
</dbReference>
<dbReference type="PANTHER" id="PTHR30537:SF5">
    <property type="entry name" value="HTH-TYPE TRANSCRIPTIONAL ACTIVATOR TTDR-RELATED"/>
    <property type="match status" value="1"/>
</dbReference>
<evidence type="ECO:0000256" key="1">
    <source>
        <dbReference type="ARBA" id="ARBA00009437"/>
    </source>
</evidence>
<dbReference type="RefSeq" id="WP_109319077.1">
    <property type="nucleotide sequence ID" value="NZ_QFWT01000003.1"/>
</dbReference>
<dbReference type="CDD" id="cd08422">
    <property type="entry name" value="PBP2_CrgA_like"/>
    <property type="match status" value="1"/>
</dbReference>
<dbReference type="Pfam" id="PF00126">
    <property type="entry name" value="HTH_1"/>
    <property type="match status" value="1"/>
</dbReference>
<dbReference type="SUPFAM" id="SSF46785">
    <property type="entry name" value="Winged helix' DNA-binding domain"/>
    <property type="match status" value="1"/>
</dbReference>
<protein>
    <submittedName>
        <fullName evidence="6">LysR family transcriptional regulator</fullName>
    </submittedName>
</protein>
<proteinExistence type="inferred from homology"/>
<dbReference type="SUPFAM" id="SSF53850">
    <property type="entry name" value="Periplasmic binding protein-like II"/>
    <property type="match status" value="1"/>
</dbReference>
<dbReference type="Gene3D" id="1.10.10.10">
    <property type="entry name" value="Winged helix-like DNA-binding domain superfamily/Winged helix DNA-binding domain"/>
    <property type="match status" value="1"/>
</dbReference>
<dbReference type="EMBL" id="QFWT01000003">
    <property type="protein sequence ID" value="PWI33825.1"/>
    <property type="molecule type" value="Genomic_DNA"/>
</dbReference>
<comment type="similarity">
    <text evidence="1">Belongs to the LysR transcriptional regulatory family.</text>
</comment>